<dbReference type="RefSeq" id="WP_059231705.1">
    <property type="nucleotide sequence ID" value="NZ_AP025340.1"/>
</dbReference>
<evidence type="ECO:0000313" key="1">
    <source>
        <dbReference type="EMBL" id="MDE1455227.1"/>
    </source>
</evidence>
<sequence>MSANVEYEISPRHDAYEGIYLKKDEQILFELRVTYSAIAADGSSKLGGNDALRDPLKTKDIHEWLFEIGKQHLDKVKKFEIVTITSYDVENRKLNKDWELLRREPIPKQFES</sequence>
<evidence type="ECO:0000313" key="2">
    <source>
        <dbReference type="Proteomes" id="UP001216709"/>
    </source>
</evidence>
<proteinExistence type="predicted"/>
<name>A0AAW6KI49_9BACI</name>
<evidence type="ECO:0008006" key="3">
    <source>
        <dbReference type="Google" id="ProtNLM"/>
    </source>
</evidence>
<comment type="caution">
    <text evidence="1">The sequence shown here is derived from an EMBL/GenBank/DDBJ whole genome shotgun (WGS) entry which is preliminary data.</text>
</comment>
<dbReference type="AlphaFoldDB" id="A0AAW6KI49"/>
<gene>
    <name evidence="1" type="ORF">PVN32_24250</name>
</gene>
<reference evidence="1" key="1">
    <citation type="submission" date="2022-12" db="EMBL/GenBank/DDBJ databases">
        <title>Draft Genome Sequences of Bacillus licheniformis and Bacillus paralicheniformis strains isolated from Irish skim milk powders.</title>
        <authorList>
            <person name="Lourenco A."/>
            <person name="Li F."/>
            <person name="Geraldine D."/>
            <person name="Tobin J.T."/>
            <person name="Butler F."/>
            <person name="Jordan K."/>
            <person name="Obrien T."/>
        </authorList>
    </citation>
    <scope>NUCLEOTIDE SEQUENCE</scope>
    <source>
        <strain evidence="1">3370</strain>
    </source>
</reference>
<protein>
    <recommendedName>
        <fullName evidence="3">DUF669 domain-containing protein</fullName>
    </recommendedName>
</protein>
<dbReference type="EMBL" id="JARAFO010000346">
    <property type="protein sequence ID" value="MDE1455227.1"/>
    <property type="molecule type" value="Genomic_DNA"/>
</dbReference>
<organism evidence="1 2">
    <name type="scientific">Bacillus paralicheniformis</name>
    <dbReference type="NCBI Taxonomy" id="1648923"/>
    <lineage>
        <taxon>Bacteria</taxon>
        <taxon>Bacillati</taxon>
        <taxon>Bacillota</taxon>
        <taxon>Bacilli</taxon>
        <taxon>Bacillales</taxon>
        <taxon>Bacillaceae</taxon>
        <taxon>Bacillus</taxon>
    </lineage>
</organism>
<dbReference type="Proteomes" id="UP001216709">
    <property type="component" value="Unassembled WGS sequence"/>
</dbReference>
<accession>A0AAW6KI49</accession>